<keyword evidence="2" id="KW-0808">Transferase</keyword>
<evidence type="ECO:0000313" key="3">
    <source>
        <dbReference type="Proteomes" id="UP000184191"/>
    </source>
</evidence>
<keyword evidence="3" id="KW-1185">Reference proteome</keyword>
<evidence type="ECO:0000313" key="2">
    <source>
        <dbReference type="EMBL" id="SHL65858.1"/>
    </source>
</evidence>
<feature type="domain" description="Streptomycin biosynthesis protein StrF" evidence="1">
    <location>
        <begin position="5"/>
        <end position="174"/>
    </location>
</feature>
<dbReference type="GO" id="GO:0016740">
    <property type="term" value="F:transferase activity"/>
    <property type="evidence" value="ECO:0007669"/>
    <property type="project" value="UniProtKB-KW"/>
</dbReference>
<dbReference type="Proteomes" id="UP000184191">
    <property type="component" value="Unassembled WGS sequence"/>
</dbReference>
<dbReference type="SUPFAM" id="SSF53448">
    <property type="entry name" value="Nucleotide-diphospho-sugar transferases"/>
    <property type="match status" value="1"/>
</dbReference>
<dbReference type="Pfam" id="PF13712">
    <property type="entry name" value="Glyco_tranf_2_5"/>
    <property type="match status" value="1"/>
</dbReference>
<dbReference type="InterPro" id="IPR029044">
    <property type="entry name" value="Nucleotide-diphossugar_trans"/>
</dbReference>
<protein>
    <submittedName>
        <fullName evidence="2">Glycosyltransferase like family protein</fullName>
    </submittedName>
</protein>
<reference evidence="3" key="1">
    <citation type="submission" date="2016-11" db="EMBL/GenBank/DDBJ databases">
        <authorList>
            <person name="Varghese N."/>
            <person name="Submissions S."/>
        </authorList>
    </citation>
    <scope>NUCLEOTIDE SEQUENCE [LARGE SCALE GENOMIC DNA]</scope>
    <source>
        <strain evidence="3">DSM 29327</strain>
    </source>
</reference>
<dbReference type="OrthoDB" id="7851643at2"/>
<dbReference type="EMBL" id="FRBN01000025">
    <property type="protein sequence ID" value="SHL65858.1"/>
    <property type="molecule type" value="Genomic_DNA"/>
</dbReference>
<gene>
    <name evidence="2" type="ORF">SAMN05444414_1253</name>
</gene>
<dbReference type="AlphaFoldDB" id="A0A1M7CF58"/>
<name>A0A1M7CF58_9RHOB</name>
<evidence type="ECO:0000259" key="1">
    <source>
        <dbReference type="Pfam" id="PF13712"/>
    </source>
</evidence>
<dbReference type="InterPro" id="IPR059123">
    <property type="entry name" value="StrF_dom"/>
</dbReference>
<accession>A0A1M7CF58</accession>
<dbReference type="Gene3D" id="3.90.550.10">
    <property type="entry name" value="Spore Coat Polysaccharide Biosynthesis Protein SpsA, Chain A"/>
    <property type="match status" value="1"/>
</dbReference>
<dbReference type="STRING" id="1054996.SAMN05444414_1253"/>
<organism evidence="2 3">
    <name type="scientific">Roseovarius marisflavi</name>
    <dbReference type="NCBI Taxonomy" id="1054996"/>
    <lineage>
        <taxon>Bacteria</taxon>
        <taxon>Pseudomonadati</taxon>
        <taxon>Pseudomonadota</taxon>
        <taxon>Alphaproteobacteria</taxon>
        <taxon>Rhodobacterales</taxon>
        <taxon>Roseobacteraceae</taxon>
        <taxon>Roseovarius</taxon>
    </lineage>
</organism>
<proteinExistence type="predicted"/>
<dbReference type="RefSeq" id="WP_073200002.1">
    <property type="nucleotide sequence ID" value="NZ_FRBN01000025.1"/>
</dbReference>
<sequence>MDWCCIAAVNDEAILSENLCTSPALRSDPERLTVLMDQKSATIAYNAGLERTTARYCVFAHQDVYLPDGWVERLAEEIASLDRMDSNWAVAGLFGVSIENGEHVGRVWSSGIGKELGNSFELPIAVQSIDELLIILDRSKGLCFDEKLPGFHLYGTDIIQEARAAGFGTYVIHAPVVHNSQRVKTLQGPFLHAHDYLSRKWRANLPIVTPVTKITYSGLKARWLALKLTIRRRREKVGQRPRYDPMVIAKKLGYE</sequence>